<reference evidence="4" key="1">
    <citation type="submission" date="2014-01" db="EMBL/GenBank/DDBJ databases">
        <authorList>
            <person name="Brown-Elliot B."/>
            <person name="Wallace R."/>
            <person name="Lenaerts A."/>
            <person name="Ordway D."/>
            <person name="DeGroote M.A."/>
            <person name="Parker T."/>
            <person name="Sizemore C."/>
            <person name="Tallon L.J."/>
            <person name="Sadzewicz L.K."/>
            <person name="Sengamalay N."/>
            <person name="Fraser C.M."/>
            <person name="Hine E."/>
            <person name="Shefchek K.A."/>
            <person name="Das S.P."/>
            <person name="Tettelin H."/>
        </authorList>
    </citation>
    <scope>NUCLEOTIDE SEQUENCE [LARGE SCALE GENOMIC DNA]</scope>
    <source>
        <strain evidence="4">4042</strain>
    </source>
</reference>
<dbReference type="PANTHER" id="PTHR45527">
    <property type="entry name" value="NONRIBOSOMAL PEPTIDE SYNTHETASE"/>
    <property type="match status" value="1"/>
</dbReference>
<evidence type="ECO:0000259" key="3">
    <source>
        <dbReference type="PROSITE" id="PS50075"/>
    </source>
</evidence>
<proteinExistence type="predicted"/>
<dbReference type="GO" id="GO:0031177">
    <property type="term" value="F:phosphopantetheine binding"/>
    <property type="evidence" value="ECO:0007669"/>
    <property type="project" value="TreeGrafter"/>
</dbReference>
<evidence type="ECO:0000313" key="4">
    <source>
        <dbReference type="EMBL" id="EUA33353.1"/>
    </source>
</evidence>
<accession>X8AQQ9</accession>
<evidence type="ECO:0000256" key="2">
    <source>
        <dbReference type="ARBA" id="ARBA00022553"/>
    </source>
</evidence>
<feature type="domain" description="Carrier" evidence="3">
    <location>
        <begin position="1"/>
        <end position="63"/>
    </location>
</feature>
<dbReference type="GO" id="GO:0005829">
    <property type="term" value="C:cytosol"/>
    <property type="evidence" value="ECO:0007669"/>
    <property type="project" value="TreeGrafter"/>
</dbReference>
<dbReference type="SUPFAM" id="SSF47336">
    <property type="entry name" value="ACP-like"/>
    <property type="match status" value="1"/>
</dbReference>
<keyword evidence="2" id="KW-0597">Phosphoprotein</keyword>
<dbReference type="Pfam" id="PF00550">
    <property type="entry name" value="PP-binding"/>
    <property type="match status" value="1"/>
</dbReference>
<dbReference type="PROSITE" id="PS00012">
    <property type="entry name" value="PHOSPHOPANTETHEINE"/>
    <property type="match status" value="1"/>
</dbReference>
<dbReference type="PANTHER" id="PTHR45527:SF1">
    <property type="entry name" value="FATTY ACID SYNTHASE"/>
    <property type="match status" value="1"/>
</dbReference>
<organism evidence="4">
    <name type="scientific">Mycobacterium xenopi 4042</name>
    <dbReference type="NCBI Taxonomy" id="1299334"/>
    <lineage>
        <taxon>Bacteria</taxon>
        <taxon>Bacillati</taxon>
        <taxon>Actinomycetota</taxon>
        <taxon>Actinomycetes</taxon>
        <taxon>Mycobacteriales</taxon>
        <taxon>Mycobacteriaceae</taxon>
        <taxon>Mycobacterium</taxon>
    </lineage>
</organism>
<comment type="caution">
    <text evidence="4">The sequence shown here is derived from an EMBL/GenBank/DDBJ whole genome shotgun (WGS) entry which is preliminary data.</text>
</comment>
<protein>
    <submittedName>
        <fullName evidence="4">Phosphopantetheine attachment site family protein</fullName>
    </submittedName>
</protein>
<dbReference type="PROSITE" id="PS50075">
    <property type="entry name" value="CARRIER"/>
    <property type="match status" value="1"/>
</dbReference>
<dbReference type="GO" id="GO:0044550">
    <property type="term" value="P:secondary metabolite biosynthetic process"/>
    <property type="evidence" value="ECO:0007669"/>
    <property type="project" value="TreeGrafter"/>
</dbReference>
<dbReference type="InterPro" id="IPR009081">
    <property type="entry name" value="PP-bd_ACP"/>
</dbReference>
<dbReference type="PATRIC" id="fig|1299334.3.peg.5138"/>
<dbReference type="InterPro" id="IPR006162">
    <property type="entry name" value="Ppantetheine_attach_site"/>
</dbReference>
<dbReference type="Gene3D" id="1.10.1200.10">
    <property type="entry name" value="ACP-like"/>
    <property type="match status" value="1"/>
</dbReference>
<evidence type="ECO:0000256" key="1">
    <source>
        <dbReference type="ARBA" id="ARBA00022450"/>
    </source>
</evidence>
<dbReference type="EMBL" id="JAOB01000047">
    <property type="protein sequence ID" value="EUA33353.1"/>
    <property type="molecule type" value="Genomic_DNA"/>
</dbReference>
<sequence>MFAEVLSVSEIGRFDDFFALGGDSILSVQVAARARGAGLPVSPRMVFENPTVQQLAAVVEIGQRRRKRRHPRRAIPGSNR</sequence>
<keyword evidence="1" id="KW-0596">Phosphopantetheine</keyword>
<gene>
    <name evidence="4" type="ORF">I553_7763</name>
</gene>
<name>X8AQQ9_MYCXE</name>
<dbReference type="GO" id="GO:0043041">
    <property type="term" value="P:amino acid activation for nonribosomal peptide biosynthetic process"/>
    <property type="evidence" value="ECO:0007669"/>
    <property type="project" value="TreeGrafter"/>
</dbReference>
<dbReference type="AlphaFoldDB" id="X8AQQ9"/>
<dbReference type="InterPro" id="IPR036736">
    <property type="entry name" value="ACP-like_sf"/>
</dbReference>